<dbReference type="SUPFAM" id="SSF111474">
    <property type="entry name" value="Coronavirus S2 glycoprotein"/>
    <property type="match status" value="1"/>
</dbReference>
<proteinExistence type="predicted"/>
<dbReference type="OrthoDB" id="9780401at2"/>
<keyword evidence="4" id="KW-1185">Reference proteome</keyword>
<name>A0A917GVR7_9GAMM</name>
<accession>A0A917GVR7</accession>
<dbReference type="RefSeq" id="WP_068811964.1">
    <property type="nucleotide sequence ID" value="NZ_BMIY01000006.1"/>
</dbReference>
<reference evidence="3" key="1">
    <citation type="journal article" date="2014" name="Int. J. Syst. Evol. Microbiol.">
        <title>Complete genome sequence of Corynebacterium casei LMG S-19264T (=DSM 44701T), isolated from a smear-ripened cheese.</title>
        <authorList>
            <consortium name="US DOE Joint Genome Institute (JGI-PGF)"/>
            <person name="Walter F."/>
            <person name="Albersmeier A."/>
            <person name="Kalinowski J."/>
            <person name="Ruckert C."/>
        </authorList>
    </citation>
    <scope>NUCLEOTIDE SEQUENCE</scope>
    <source>
        <strain evidence="3">CGMCC 1.15425</strain>
    </source>
</reference>
<organism evidence="3 4">
    <name type="scientific">Pseudohongiella nitratireducens</name>
    <dbReference type="NCBI Taxonomy" id="1768907"/>
    <lineage>
        <taxon>Bacteria</taxon>
        <taxon>Pseudomonadati</taxon>
        <taxon>Pseudomonadota</taxon>
        <taxon>Gammaproteobacteria</taxon>
        <taxon>Pseudomonadales</taxon>
        <taxon>Pseudohongiellaceae</taxon>
        <taxon>Pseudohongiella</taxon>
    </lineage>
</organism>
<evidence type="ECO:0000256" key="1">
    <source>
        <dbReference type="SAM" id="Coils"/>
    </source>
</evidence>
<dbReference type="Proteomes" id="UP000627715">
    <property type="component" value="Unassembled WGS sequence"/>
</dbReference>
<evidence type="ECO:0000313" key="4">
    <source>
        <dbReference type="Proteomes" id="UP000627715"/>
    </source>
</evidence>
<protein>
    <submittedName>
        <fullName evidence="3">DNA repair ATPase</fullName>
    </submittedName>
</protein>
<comment type="caution">
    <text evidence="3">The sequence shown here is derived from an EMBL/GenBank/DDBJ whole genome shotgun (WGS) entry which is preliminary data.</text>
</comment>
<feature type="signal peptide" evidence="2">
    <location>
        <begin position="1"/>
        <end position="28"/>
    </location>
</feature>
<dbReference type="InterPro" id="IPR021342">
    <property type="entry name" value="DUF2959"/>
</dbReference>
<feature type="coiled-coil region" evidence="1">
    <location>
        <begin position="130"/>
        <end position="157"/>
    </location>
</feature>
<keyword evidence="1" id="KW-0175">Coiled coil</keyword>
<dbReference type="InterPro" id="IPR043473">
    <property type="entry name" value="S2_sf_CoV"/>
</dbReference>
<evidence type="ECO:0000313" key="3">
    <source>
        <dbReference type="EMBL" id="GGG58192.1"/>
    </source>
</evidence>
<feature type="coiled-coil region" evidence="1">
    <location>
        <begin position="46"/>
        <end position="102"/>
    </location>
</feature>
<dbReference type="AlphaFoldDB" id="A0A917GVR7"/>
<dbReference type="Pfam" id="PF11172">
    <property type="entry name" value="DUF2959"/>
    <property type="match status" value="1"/>
</dbReference>
<gene>
    <name evidence="3" type="ORF">GCM10011403_14410</name>
</gene>
<keyword evidence="2" id="KW-0732">Signal</keyword>
<dbReference type="PROSITE" id="PS51257">
    <property type="entry name" value="PROKAR_LIPOPROTEIN"/>
    <property type="match status" value="1"/>
</dbReference>
<reference evidence="3" key="2">
    <citation type="submission" date="2020-09" db="EMBL/GenBank/DDBJ databases">
        <authorList>
            <person name="Sun Q."/>
            <person name="Zhou Y."/>
        </authorList>
    </citation>
    <scope>NUCLEOTIDE SEQUENCE</scope>
    <source>
        <strain evidence="3">CGMCC 1.15425</strain>
    </source>
</reference>
<dbReference type="Gene3D" id="1.20.5.300">
    <property type="match status" value="1"/>
</dbReference>
<evidence type="ECO:0000256" key="2">
    <source>
        <dbReference type="SAM" id="SignalP"/>
    </source>
</evidence>
<sequence>MINRKFGLRGLMILTLAAALASCQSAYYGTMERLGVPKREIMVSRISEAQEAQEEGQEQFKDALEQFRSVVNFDGGELQSVYDRLDAEFQDSEAAADRIRNRIRAVEDVADALFDEWEDELDLYSNESLRRDSERQLADTQRRYQRLLTAMQRAEATIDPVMDNLRDNVLYLKHNLNARAIASIRGELDTINADVDRLIEAMEAAIAESDRFISEMQV</sequence>
<dbReference type="EMBL" id="BMIY01000006">
    <property type="protein sequence ID" value="GGG58192.1"/>
    <property type="molecule type" value="Genomic_DNA"/>
</dbReference>
<feature type="chain" id="PRO_5037735419" evidence="2">
    <location>
        <begin position="29"/>
        <end position="218"/>
    </location>
</feature>